<evidence type="ECO:0000313" key="3">
    <source>
        <dbReference type="Proteomes" id="UP000728032"/>
    </source>
</evidence>
<gene>
    <name evidence="2" type="ORF">ONB1V03_LOCUS14962</name>
</gene>
<reference evidence="2" key="1">
    <citation type="submission" date="2020-11" db="EMBL/GenBank/DDBJ databases">
        <authorList>
            <person name="Tran Van P."/>
        </authorList>
    </citation>
    <scope>NUCLEOTIDE SEQUENCE</scope>
</reference>
<sequence>MKLDAIELTAKLLIDLDEKIEKSLETDTTVKTVNKFSQLYIPPNENEIASVREEKFSEVLRDLAKMETQIQEAIRQAQVNRRYQLVARLRPLLNYVTHIRRNMDLLRNRMVAVTTLSTIAFTVNEVVDQFGDVMTSSFGLPGGVVVPGDRVAVSVLKEKQNQLLSTPVASNLAKNETSNTTTPSPPTQPNPLQPNATHISLGKGLSVREHPIAGLGILYINVERYYESVVVELCSGLVVVTIGSIPWPTN</sequence>
<dbReference type="EMBL" id="CAJPVJ010014796">
    <property type="protein sequence ID" value="CAG2175527.1"/>
    <property type="molecule type" value="Genomic_DNA"/>
</dbReference>
<keyword evidence="3" id="KW-1185">Reference proteome</keyword>
<accession>A0A7R9MG23</accession>
<feature type="region of interest" description="Disordered" evidence="1">
    <location>
        <begin position="167"/>
        <end position="198"/>
    </location>
</feature>
<protein>
    <submittedName>
        <fullName evidence="2">Uncharacterized protein</fullName>
    </submittedName>
</protein>
<dbReference type="Proteomes" id="UP000728032">
    <property type="component" value="Unassembled WGS sequence"/>
</dbReference>
<feature type="compositionally biased region" description="Pro residues" evidence="1">
    <location>
        <begin position="183"/>
        <end position="192"/>
    </location>
</feature>
<dbReference type="AlphaFoldDB" id="A0A7R9MG23"/>
<organism evidence="2">
    <name type="scientific">Oppiella nova</name>
    <dbReference type="NCBI Taxonomy" id="334625"/>
    <lineage>
        <taxon>Eukaryota</taxon>
        <taxon>Metazoa</taxon>
        <taxon>Ecdysozoa</taxon>
        <taxon>Arthropoda</taxon>
        <taxon>Chelicerata</taxon>
        <taxon>Arachnida</taxon>
        <taxon>Acari</taxon>
        <taxon>Acariformes</taxon>
        <taxon>Sarcoptiformes</taxon>
        <taxon>Oribatida</taxon>
        <taxon>Brachypylina</taxon>
        <taxon>Oppioidea</taxon>
        <taxon>Oppiidae</taxon>
        <taxon>Oppiella</taxon>
    </lineage>
</organism>
<evidence type="ECO:0000313" key="2">
    <source>
        <dbReference type="EMBL" id="CAD7658341.1"/>
    </source>
</evidence>
<feature type="compositionally biased region" description="Polar residues" evidence="1">
    <location>
        <begin position="167"/>
        <end position="176"/>
    </location>
</feature>
<name>A0A7R9MG23_9ACAR</name>
<evidence type="ECO:0000256" key="1">
    <source>
        <dbReference type="SAM" id="MobiDB-lite"/>
    </source>
</evidence>
<dbReference type="OrthoDB" id="6508967at2759"/>
<dbReference type="EMBL" id="OC929621">
    <property type="protein sequence ID" value="CAD7658341.1"/>
    <property type="molecule type" value="Genomic_DNA"/>
</dbReference>
<proteinExistence type="predicted"/>